<dbReference type="AlphaFoldDB" id="A0A6A6TIM2"/>
<dbReference type="GO" id="GO:0004843">
    <property type="term" value="F:cysteine-type deubiquitinase activity"/>
    <property type="evidence" value="ECO:0007669"/>
    <property type="project" value="TreeGrafter"/>
</dbReference>
<dbReference type="Pfam" id="PF02338">
    <property type="entry name" value="OTU"/>
    <property type="match status" value="1"/>
</dbReference>
<dbReference type="InterPro" id="IPR050704">
    <property type="entry name" value="Peptidase_C85-like"/>
</dbReference>
<evidence type="ECO:0000313" key="4">
    <source>
        <dbReference type="Proteomes" id="UP000799324"/>
    </source>
</evidence>
<organism evidence="3 4">
    <name type="scientific">Lophiostoma macrostomum CBS 122681</name>
    <dbReference type="NCBI Taxonomy" id="1314788"/>
    <lineage>
        <taxon>Eukaryota</taxon>
        <taxon>Fungi</taxon>
        <taxon>Dikarya</taxon>
        <taxon>Ascomycota</taxon>
        <taxon>Pezizomycotina</taxon>
        <taxon>Dothideomycetes</taxon>
        <taxon>Pleosporomycetidae</taxon>
        <taxon>Pleosporales</taxon>
        <taxon>Lophiostomataceae</taxon>
        <taxon>Lophiostoma</taxon>
    </lineage>
</organism>
<protein>
    <submittedName>
        <fullName evidence="3">Cysteine proteinase</fullName>
    </submittedName>
</protein>
<feature type="region of interest" description="Disordered" evidence="1">
    <location>
        <begin position="219"/>
        <end position="318"/>
    </location>
</feature>
<dbReference type="Gene3D" id="3.90.70.80">
    <property type="match status" value="1"/>
</dbReference>
<dbReference type="GO" id="GO:0016579">
    <property type="term" value="P:protein deubiquitination"/>
    <property type="evidence" value="ECO:0007669"/>
    <property type="project" value="TreeGrafter"/>
</dbReference>
<evidence type="ECO:0000259" key="2">
    <source>
        <dbReference type="PROSITE" id="PS50802"/>
    </source>
</evidence>
<dbReference type="Proteomes" id="UP000799324">
    <property type="component" value="Unassembled WGS sequence"/>
</dbReference>
<evidence type="ECO:0000313" key="3">
    <source>
        <dbReference type="EMBL" id="KAF2658793.1"/>
    </source>
</evidence>
<sequence length="318" mass="35377">MSSPSLQNHIPHLSISATTQPELSCLATLAATAGNMAPRKQPAKTAEFPILDVNGLYASDIKGDGNCLFNALSDQLYGHQNEHKALRDATIAHMHGNSEFYRAYMVVNPRRRNPKRKTTAALALPVDSAFHTEEELQKQFDIHLEKMGQPGEWADNMEVSAFASALNVHVRLWQADYHYTFSPRVYDIHDDTAARDERPTLNIAYHSWEHYSSVRNIKGPHTGLPNVTVHTQLSPSKKRSSMERDEEEEIPRACKRRSPLPLFDSDSTPEGSESSSDESSNPSQTSTSATNQSDLPELPLPKIKLVLKLRSPPDVSSA</sequence>
<dbReference type="PANTHER" id="PTHR12419">
    <property type="entry name" value="OTU DOMAIN CONTAINING PROTEIN"/>
    <property type="match status" value="1"/>
</dbReference>
<dbReference type="SUPFAM" id="SSF54001">
    <property type="entry name" value="Cysteine proteinases"/>
    <property type="match status" value="1"/>
</dbReference>
<proteinExistence type="predicted"/>
<dbReference type="OrthoDB" id="409956at2759"/>
<name>A0A6A6TIM2_9PLEO</name>
<gene>
    <name evidence="3" type="ORF">K491DRAFT_689863</name>
</gene>
<dbReference type="InterPro" id="IPR038765">
    <property type="entry name" value="Papain-like_cys_pep_sf"/>
</dbReference>
<evidence type="ECO:0000256" key="1">
    <source>
        <dbReference type="SAM" id="MobiDB-lite"/>
    </source>
</evidence>
<keyword evidence="4" id="KW-1185">Reference proteome</keyword>
<feature type="domain" description="OTU" evidence="2">
    <location>
        <begin position="56"/>
        <end position="217"/>
    </location>
</feature>
<dbReference type="CDD" id="cd22756">
    <property type="entry name" value="OTU_OTUD3-like"/>
    <property type="match status" value="1"/>
</dbReference>
<dbReference type="PANTHER" id="PTHR12419:SF7">
    <property type="entry name" value="OTU DOMAIN-CONTAINING PROTEIN 3"/>
    <property type="match status" value="1"/>
</dbReference>
<dbReference type="InterPro" id="IPR003323">
    <property type="entry name" value="OTU_dom"/>
</dbReference>
<reference evidence="3" key="1">
    <citation type="journal article" date="2020" name="Stud. Mycol.">
        <title>101 Dothideomycetes genomes: a test case for predicting lifestyles and emergence of pathogens.</title>
        <authorList>
            <person name="Haridas S."/>
            <person name="Albert R."/>
            <person name="Binder M."/>
            <person name="Bloem J."/>
            <person name="Labutti K."/>
            <person name="Salamov A."/>
            <person name="Andreopoulos B."/>
            <person name="Baker S."/>
            <person name="Barry K."/>
            <person name="Bills G."/>
            <person name="Bluhm B."/>
            <person name="Cannon C."/>
            <person name="Castanera R."/>
            <person name="Culley D."/>
            <person name="Daum C."/>
            <person name="Ezra D."/>
            <person name="Gonzalez J."/>
            <person name="Henrissat B."/>
            <person name="Kuo A."/>
            <person name="Liang C."/>
            <person name="Lipzen A."/>
            <person name="Lutzoni F."/>
            <person name="Magnuson J."/>
            <person name="Mondo S."/>
            <person name="Nolan M."/>
            <person name="Ohm R."/>
            <person name="Pangilinan J."/>
            <person name="Park H.-J."/>
            <person name="Ramirez L."/>
            <person name="Alfaro M."/>
            <person name="Sun H."/>
            <person name="Tritt A."/>
            <person name="Yoshinaga Y."/>
            <person name="Zwiers L.-H."/>
            <person name="Turgeon B."/>
            <person name="Goodwin S."/>
            <person name="Spatafora J."/>
            <person name="Crous P."/>
            <person name="Grigoriev I."/>
        </authorList>
    </citation>
    <scope>NUCLEOTIDE SEQUENCE</scope>
    <source>
        <strain evidence="3">CBS 122681</strain>
    </source>
</reference>
<dbReference type="PROSITE" id="PS50802">
    <property type="entry name" value="OTU"/>
    <property type="match status" value="1"/>
</dbReference>
<accession>A0A6A6TIM2</accession>
<dbReference type="EMBL" id="MU004312">
    <property type="protein sequence ID" value="KAF2658793.1"/>
    <property type="molecule type" value="Genomic_DNA"/>
</dbReference>
<feature type="compositionally biased region" description="Low complexity" evidence="1">
    <location>
        <begin position="264"/>
        <end position="309"/>
    </location>
</feature>